<gene>
    <name evidence="6" type="ORF">RDWZM_002384</name>
</gene>
<dbReference type="InterPro" id="IPR002035">
    <property type="entry name" value="VWF_A"/>
</dbReference>
<dbReference type="Gene3D" id="3.40.50.410">
    <property type="entry name" value="von Willebrand factor, type A domain"/>
    <property type="match status" value="1"/>
</dbReference>
<evidence type="ECO:0000259" key="5">
    <source>
        <dbReference type="PROSITE" id="PS50234"/>
    </source>
</evidence>
<dbReference type="Pfam" id="PF20504">
    <property type="entry name" value="IntS14_C"/>
    <property type="match status" value="1"/>
</dbReference>
<dbReference type="InterPro" id="IPR046471">
    <property type="entry name" value="IntS14_C"/>
</dbReference>
<evidence type="ECO:0000256" key="2">
    <source>
        <dbReference type="ARBA" id="ARBA00016816"/>
    </source>
</evidence>
<dbReference type="CDD" id="cd00198">
    <property type="entry name" value="vWFA"/>
    <property type="match status" value="1"/>
</dbReference>
<organism evidence="6 7">
    <name type="scientific">Blomia tropicalis</name>
    <name type="common">Mite</name>
    <dbReference type="NCBI Taxonomy" id="40697"/>
    <lineage>
        <taxon>Eukaryota</taxon>
        <taxon>Metazoa</taxon>
        <taxon>Ecdysozoa</taxon>
        <taxon>Arthropoda</taxon>
        <taxon>Chelicerata</taxon>
        <taxon>Arachnida</taxon>
        <taxon>Acari</taxon>
        <taxon>Acariformes</taxon>
        <taxon>Sarcoptiformes</taxon>
        <taxon>Astigmata</taxon>
        <taxon>Glycyphagoidea</taxon>
        <taxon>Echimyopodidae</taxon>
        <taxon>Blomia</taxon>
    </lineage>
</organism>
<evidence type="ECO:0000256" key="3">
    <source>
        <dbReference type="ARBA" id="ARBA00023242"/>
    </source>
</evidence>
<dbReference type="PROSITE" id="PS50234">
    <property type="entry name" value="VWFA"/>
    <property type="match status" value="1"/>
</dbReference>
<name>A0A9Q0RRH9_BLOTA</name>
<sequence length="509" mass="57922">MPVVILLDTSLSMTQHVPSTNNTLSRLNLAIHGINNFLDLQSRTNRLDLTALFYFSGSSTLVKGFTRDFKLLKSSLQNIHSSGKTNIIQALKNVRKIVTDEWGPNFNYQLVIVTDGYAVVQSAYLNKQSDLFYDEDSNVDCVESNDWPLPLPSKSKIHIVCLTMQTNPKFQRSLSFYKEIIFRNSPTIQKISDISVNTSYEGGQIWTVRYFQDLSYKIIEELFNRLHCEHFRPLTGKVVCGSLKCPVVMYPNLPNDNLLNKTNQTELEMNICGFLNVDEIANPSIHSKHLVLPMAESLEEFRKWTSFLNVRSDMTDEELMNMFDDEGKQPSFGVLLHGSFKVASMIALCEIIGSPLYPWYGLLYSGMDNKKKSCLMLSTFEPGVDSVPWLSKFTSLGLSSKMDSEPNSFSAKQTKKNHNYVTWLNQNGMQTDIQKLLRYARKLPDKQESLSQEVSRIKKIAVTFNFPEIIEAVATLLEREISLLSCNSHPESSNFIGQVIKYLRTKDST</sequence>
<dbReference type="PANTHER" id="PTHR13532">
    <property type="match status" value="1"/>
</dbReference>
<dbReference type="OMA" id="QSSVVWI"/>
<dbReference type="EMBL" id="JAPWDV010000001">
    <property type="protein sequence ID" value="KAJ6223839.1"/>
    <property type="molecule type" value="Genomic_DNA"/>
</dbReference>
<dbReference type="GO" id="GO:0032039">
    <property type="term" value="C:integrator complex"/>
    <property type="evidence" value="ECO:0007669"/>
    <property type="project" value="InterPro"/>
</dbReference>
<reference evidence="6" key="1">
    <citation type="submission" date="2022-12" db="EMBL/GenBank/DDBJ databases">
        <title>Genome assemblies of Blomia tropicalis.</title>
        <authorList>
            <person name="Cui Y."/>
        </authorList>
    </citation>
    <scope>NUCLEOTIDE SEQUENCE</scope>
    <source>
        <tissue evidence="6">Adult mites</tissue>
    </source>
</reference>
<evidence type="ECO:0000313" key="6">
    <source>
        <dbReference type="EMBL" id="KAJ6223839.1"/>
    </source>
</evidence>
<dbReference type="Proteomes" id="UP001142055">
    <property type="component" value="Chromosome 1"/>
</dbReference>
<dbReference type="GO" id="GO:0034472">
    <property type="term" value="P:snRNA 3'-end processing"/>
    <property type="evidence" value="ECO:0007669"/>
    <property type="project" value="TreeGrafter"/>
</dbReference>
<evidence type="ECO:0000313" key="7">
    <source>
        <dbReference type="Proteomes" id="UP001142055"/>
    </source>
</evidence>
<dbReference type="InterPro" id="IPR045814">
    <property type="entry name" value="IntS14_b-barrel"/>
</dbReference>
<dbReference type="Pfam" id="PF13519">
    <property type="entry name" value="VWA_2"/>
    <property type="match status" value="1"/>
</dbReference>
<comment type="similarity">
    <text evidence="4">Belongs to the Integrator subunit 14 family.</text>
</comment>
<keyword evidence="7" id="KW-1185">Reference proteome</keyword>
<protein>
    <recommendedName>
        <fullName evidence="2">Integrator complex subunit 14</fullName>
    </recommendedName>
</protein>
<comment type="caution">
    <text evidence="6">The sequence shown here is derived from an EMBL/GenBank/DDBJ whole genome shotgun (WGS) entry which is preliminary data.</text>
</comment>
<evidence type="ECO:0000256" key="1">
    <source>
        <dbReference type="ARBA" id="ARBA00004123"/>
    </source>
</evidence>
<proteinExistence type="inferred from homology"/>
<dbReference type="AlphaFoldDB" id="A0A9Q0RRH9"/>
<dbReference type="InterPro" id="IPR039841">
    <property type="entry name" value="INTS14"/>
</dbReference>
<evidence type="ECO:0000256" key="4">
    <source>
        <dbReference type="ARBA" id="ARBA00061449"/>
    </source>
</evidence>
<keyword evidence="3" id="KW-0539">Nucleus</keyword>
<feature type="domain" description="VWFA" evidence="5">
    <location>
        <begin position="2"/>
        <end position="226"/>
    </location>
</feature>
<dbReference type="PANTHER" id="PTHR13532:SF3">
    <property type="entry name" value="INTEGRATOR COMPLEX SUBUNIT 14"/>
    <property type="match status" value="1"/>
</dbReference>
<dbReference type="InterPro" id="IPR036465">
    <property type="entry name" value="vWFA_dom_sf"/>
</dbReference>
<dbReference type="Pfam" id="PF19435">
    <property type="entry name" value="IntS14_b-barrel"/>
    <property type="match status" value="1"/>
</dbReference>
<dbReference type="SUPFAM" id="SSF53300">
    <property type="entry name" value="vWA-like"/>
    <property type="match status" value="1"/>
</dbReference>
<accession>A0A9Q0RRH9</accession>
<comment type="subcellular location">
    <subcellularLocation>
        <location evidence="1">Nucleus</location>
    </subcellularLocation>
</comment>